<evidence type="ECO:0000256" key="1">
    <source>
        <dbReference type="ARBA" id="ARBA00022884"/>
    </source>
</evidence>
<evidence type="ECO:0000313" key="3">
    <source>
        <dbReference type="EMBL" id="KAE8249660.1"/>
    </source>
</evidence>
<evidence type="ECO:0000256" key="2">
    <source>
        <dbReference type="SAM" id="MobiDB-lite"/>
    </source>
</evidence>
<reference evidence="3" key="1">
    <citation type="submission" date="2016-04" db="EMBL/GenBank/DDBJ databases">
        <authorList>
            <person name="Nguyen H.D."/>
            <person name="Samba Siva P."/>
            <person name="Cullis J."/>
            <person name="Levesque C.A."/>
            <person name="Hambleton S."/>
        </authorList>
    </citation>
    <scope>NUCLEOTIDE SEQUENCE</scope>
    <source>
        <strain evidence="3">DAOMC 236416</strain>
    </source>
</reference>
<feature type="compositionally biased region" description="Low complexity" evidence="2">
    <location>
        <begin position="599"/>
        <end position="609"/>
    </location>
</feature>
<dbReference type="Pfam" id="PF07727">
    <property type="entry name" value="RVT_2"/>
    <property type="match status" value="1"/>
</dbReference>
<dbReference type="GO" id="GO:0005634">
    <property type="term" value="C:nucleus"/>
    <property type="evidence" value="ECO:0007669"/>
    <property type="project" value="UniProtKB-ARBA"/>
</dbReference>
<gene>
    <name evidence="3" type="ORF">A4X13_0g5117</name>
</gene>
<dbReference type="InterPro" id="IPR036397">
    <property type="entry name" value="RNaseH_sf"/>
</dbReference>
<dbReference type="InterPro" id="IPR012337">
    <property type="entry name" value="RNaseH-like_sf"/>
</dbReference>
<dbReference type="PANTHER" id="PTHR11439">
    <property type="entry name" value="GAG-POL-RELATED RETROTRANSPOSON"/>
    <property type="match status" value="1"/>
</dbReference>
<evidence type="ECO:0000313" key="4">
    <source>
        <dbReference type="Proteomes" id="UP000077521"/>
    </source>
</evidence>
<reference evidence="3" key="2">
    <citation type="journal article" date="2019" name="IMA Fungus">
        <title>Genome sequencing and comparison of five Tilletia species to identify candidate genes for the detection of regulated species infecting wheat.</title>
        <authorList>
            <person name="Nguyen H.D.T."/>
            <person name="Sultana T."/>
            <person name="Kesanakurti P."/>
            <person name="Hambleton S."/>
        </authorList>
    </citation>
    <scope>NUCLEOTIDE SEQUENCE</scope>
    <source>
        <strain evidence="3">DAOMC 236416</strain>
    </source>
</reference>
<dbReference type="SUPFAM" id="SSF53098">
    <property type="entry name" value="Ribonuclease H-like"/>
    <property type="match status" value="1"/>
</dbReference>
<feature type="compositionally biased region" description="Basic and acidic residues" evidence="2">
    <location>
        <begin position="610"/>
        <end position="633"/>
    </location>
</feature>
<name>A0A177T584_9BASI</name>
<organism evidence="3 4">
    <name type="scientific">Tilletia indica</name>
    <dbReference type="NCBI Taxonomy" id="43049"/>
    <lineage>
        <taxon>Eukaryota</taxon>
        <taxon>Fungi</taxon>
        <taxon>Dikarya</taxon>
        <taxon>Basidiomycota</taxon>
        <taxon>Ustilaginomycotina</taxon>
        <taxon>Exobasidiomycetes</taxon>
        <taxon>Tilletiales</taxon>
        <taxon>Tilletiaceae</taxon>
        <taxon>Tilletia</taxon>
    </lineage>
</organism>
<dbReference type="PANTHER" id="PTHR11439:SF483">
    <property type="entry name" value="PEPTIDE SYNTHASE GLIP-LIKE, PUTATIVE (AFU_ORTHOLOGUE AFUA_3G12920)-RELATED"/>
    <property type="match status" value="1"/>
</dbReference>
<dbReference type="EMBL" id="LWDF02000375">
    <property type="protein sequence ID" value="KAE8249660.1"/>
    <property type="molecule type" value="Genomic_DNA"/>
</dbReference>
<comment type="caution">
    <text evidence="3">The sequence shown here is derived from an EMBL/GenBank/DDBJ whole genome shotgun (WGS) entry which is preliminary data.</text>
</comment>
<dbReference type="Proteomes" id="UP000077521">
    <property type="component" value="Unassembled WGS sequence"/>
</dbReference>
<dbReference type="Gene3D" id="3.30.420.10">
    <property type="entry name" value="Ribonuclease H-like superfamily/Ribonuclease H"/>
    <property type="match status" value="1"/>
</dbReference>
<dbReference type="Pfam" id="PF25597">
    <property type="entry name" value="SH3_retrovirus"/>
    <property type="match status" value="1"/>
</dbReference>
<dbReference type="SUPFAM" id="SSF56672">
    <property type="entry name" value="DNA/RNA polymerases"/>
    <property type="match status" value="1"/>
</dbReference>
<feature type="compositionally biased region" description="Acidic residues" evidence="2">
    <location>
        <begin position="544"/>
        <end position="556"/>
    </location>
</feature>
<feature type="region of interest" description="Disordered" evidence="2">
    <location>
        <begin position="73"/>
        <end position="95"/>
    </location>
</feature>
<dbReference type="PROSITE" id="PS50994">
    <property type="entry name" value="INTEGRASE"/>
    <property type="match status" value="1"/>
</dbReference>
<dbReference type="CDD" id="cd09272">
    <property type="entry name" value="RNase_HI_RT_Ty1"/>
    <property type="match status" value="1"/>
</dbReference>
<dbReference type="InterPro" id="IPR001584">
    <property type="entry name" value="Integrase_cat-core"/>
</dbReference>
<accession>A0A177T584</accession>
<feature type="region of interest" description="Disordered" evidence="2">
    <location>
        <begin position="513"/>
        <end position="558"/>
    </location>
</feature>
<dbReference type="GO" id="GO:0003723">
    <property type="term" value="F:RNA binding"/>
    <property type="evidence" value="ECO:0007669"/>
    <property type="project" value="UniProtKB-KW"/>
</dbReference>
<feature type="compositionally biased region" description="Basic and acidic residues" evidence="2">
    <location>
        <begin position="514"/>
        <end position="543"/>
    </location>
</feature>
<dbReference type="Pfam" id="PF00665">
    <property type="entry name" value="rve"/>
    <property type="match status" value="1"/>
</dbReference>
<protein>
    <submittedName>
        <fullName evidence="3">Uncharacterized protein</fullName>
    </submittedName>
</protein>
<dbReference type="InterPro" id="IPR013103">
    <property type="entry name" value="RVT_2"/>
</dbReference>
<dbReference type="InterPro" id="IPR057670">
    <property type="entry name" value="SH3_retrovirus"/>
</dbReference>
<dbReference type="InterPro" id="IPR043502">
    <property type="entry name" value="DNA/RNA_pol_sf"/>
</dbReference>
<keyword evidence="4" id="KW-1185">Reference proteome</keyword>
<dbReference type="GO" id="GO:0015074">
    <property type="term" value="P:DNA integration"/>
    <property type="evidence" value="ECO:0007669"/>
    <property type="project" value="InterPro"/>
</dbReference>
<proteinExistence type="predicted"/>
<dbReference type="AlphaFoldDB" id="A0A177T584"/>
<feature type="region of interest" description="Disordered" evidence="2">
    <location>
        <begin position="599"/>
        <end position="643"/>
    </location>
</feature>
<keyword evidence="1" id="KW-0694">RNA-binding</keyword>
<sequence length="1240" mass="138055">MRASPCHRSGIGRTRGWSKVLCNTFTPGAVSEVPCITPCPRTLLHFGVCAPQDGGTPFSTEYLTARLASRGESGANALKPRRRRTGKAPVPEHLGETIEVIGGREGGTGILGGKEKEGGAREDELVTDAQRALAHERAVIRWHQRLAHLSFRSLAKLIGLGVEGLKHLNKGAALRLVDQEDRCDACAIANLKKASYGASDSRAEDRADLVHCDLSGPYTGNQEYAYSLSMQDDHSRKGWSHPIPDKSSATVTEVLQRWYRQVATFTGRKVVTLHTDNGTEFDNVAMDAWAAKEGISWRWTVPGSSEQNGRVERLQGLIQERGRAMLTAARLPLGFWPFAWRYAAYLINRTPHRSLDYRIPQEIWSKRPVDLTALRTFGCLCWTMQDARHRPDGKLSARGVRGTFLGISEDRKGWLIYVPSDTTNPLRYSRSVLFDETRTYDEGRSLDILQRHTARTDDKVEMVLPLPRRRRRKAVEGEDETLKVPYDLRDDDLGGLTRNGDVIISTLPVPDTQTLDRTEETPDQTAKERVDVMEHEGVPKTEEMAEQEGVESEQWDEVVGQRVEQGRIEEIQMTEEVADQEGVEPGRWDQEMGRSVMQGHVDGVVGPDGVTREKSVEEKGLRDSRKGGRKEKGAAPTRKSPRLHDAQALGASVQVNQIDDEWSHLELVGITECSEVEGMALLSSGGVEARTLDGHLLEPTTFAQALSREDKDEWKASMDDEFKSLIEMRTWELCHPPPGRKLIGCRWVYKIKTDPEGRAIRKKSRLVAQGYTQVEGIDYDETFAPVARLSALRMMVTLAIQLSLCLHGMDVKTAYLNGELDVDIYMKQPPGYEDGSGRVCRLLRTLYGLKQSGRYWYHTLRGRLLEAGFDQLKSEPCLFFKWTKSGPIIILVYVDDVAIAAPTEQMVAEVKKQFTEWFKMTDNGPLTSMLGIRIHRSKCGRLATMSQTGYIDQILQRYGMDNCKPASTPMAEASKSLGAREGSIASAKERQFYAALVGCLLWLAQGTRPDIAFQVGKLARFMANPSDEHLAAAKRVLRYLAGTRELGLRFRHTDLAQLVGYSDSDHGADPTTRRSVSGYVFYLYGNPVTWRSKLQDTVSVSSTEAEYVALSEATREAIWAVQLLNELRLKAEGPVDLFTDNTGAEALARNPQAHQRTKHIRIHHHLVRECNEDGTVKVQRVHTNDNPADLMTKTVTFARLVSGRTQLGLGPAALVAEFECFVAALIVGAGGGVGNARTTG</sequence>